<protein>
    <submittedName>
        <fullName evidence="2">WSC domain protein</fullName>
    </submittedName>
</protein>
<organism evidence="2 3">
    <name type="scientific">Mycena venus</name>
    <dbReference type="NCBI Taxonomy" id="2733690"/>
    <lineage>
        <taxon>Eukaryota</taxon>
        <taxon>Fungi</taxon>
        <taxon>Dikarya</taxon>
        <taxon>Basidiomycota</taxon>
        <taxon>Agaricomycotina</taxon>
        <taxon>Agaricomycetes</taxon>
        <taxon>Agaricomycetidae</taxon>
        <taxon>Agaricales</taxon>
        <taxon>Marasmiineae</taxon>
        <taxon>Mycenaceae</taxon>
        <taxon>Mycena</taxon>
    </lineage>
</organism>
<feature type="domain" description="DUF1996" evidence="1">
    <location>
        <begin position="55"/>
        <end position="229"/>
    </location>
</feature>
<dbReference type="Pfam" id="PF09362">
    <property type="entry name" value="DUF1996"/>
    <property type="match status" value="1"/>
</dbReference>
<dbReference type="PANTHER" id="PTHR43662:SF3">
    <property type="entry name" value="DOMAIN PROTEIN, PUTATIVE (AFU_ORTHOLOGUE AFUA_6G11970)-RELATED"/>
    <property type="match status" value="1"/>
</dbReference>
<dbReference type="AlphaFoldDB" id="A0A8H6Y0X3"/>
<name>A0A8H6Y0X3_9AGAR</name>
<reference evidence="2" key="1">
    <citation type="submission" date="2020-05" db="EMBL/GenBank/DDBJ databases">
        <title>Mycena genomes resolve the evolution of fungal bioluminescence.</title>
        <authorList>
            <person name="Tsai I.J."/>
        </authorList>
    </citation>
    <scope>NUCLEOTIDE SEQUENCE</scope>
    <source>
        <strain evidence="2">CCC161011</strain>
    </source>
</reference>
<dbReference type="Proteomes" id="UP000620124">
    <property type="component" value="Unassembled WGS sequence"/>
</dbReference>
<evidence type="ECO:0000313" key="3">
    <source>
        <dbReference type="Proteomes" id="UP000620124"/>
    </source>
</evidence>
<dbReference type="EMBL" id="JACAZI010000010">
    <property type="protein sequence ID" value="KAF7349807.1"/>
    <property type="molecule type" value="Genomic_DNA"/>
</dbReference>
<sequence>MSSGSATLYECSFPRYPLAACFVRHLSPLSLLGSVGGNAWFCVSCTDPLMQEQLDPIVSLGGNFSQHVHTIHGASSRVALRQSLCIKLHELLHRYVTNPEYYPQNIHGFLQDFLNYWFPKLYFQDLKTKLFKPVGNGGLLVYYQNRGNRDKSNGGAGLKAFPPGLRMITGDLKRHLKKFPIGKGSQEELPEQAIQWSYSRFTLGLLGYDDNGTGFPTTDCESGLNARLHSSSYLWPN</sequence>
<dbReference type="PANTHER" id="PTHR43662">
    <property type="match status" value="1"/>
</dbReference>
<gene>
    <name evidence="2" type="ORF">MVEN_01280900</name>
</gene>
<dbReference type="OrthoDB" id="74764at2759"/>
<accession>A0A8H6Y0X3</accession>
<dbReference type="InterPro" id="IPR018535">
    <property type="entry name" value="DUF1996"/>
</dbReference>
<proteinExistence type="predicted"/>
<keyword evidence="3" id="KW-1185">Reference proteome</keyword>
<evidence type="ECO:0000259" key="1">
    <source>
        <dbReference type="Pfam" id="PF09362"/>
    </source>
</evidence>
<comment type="caution">
    <text evidence="2">The sequence shown here is derived from an EMBL/GenBank/DDBJ whole genome shotgun (WGS) entry which is preliminary data.</text>
</comment>
<evidence type="ECO:0000313" key="2">
    <source>
        <dbReference type="EMBL" id="KAF7349807.1"/>
    </source>
</evidence>